<protein>
    <submittedName>
        <fullName evidence="2">Laminin subunit alpha</fullName>
    </submittedName>
</protein>
<gene>
    <name evidence="2" type="ORF">NCTC11557_00052</name>
</gene>
<accession>A0AAE9QYA7</accession>
<proteinExistence type="predicted"/>
<evidence type="ECO:0000256" key="1">
    <source>
        <dbReference type="SAM" id="MobiDB-lite"/>
    </source>
</evidence>
<dbReference type="EMBL" id="CABEIY010000003">
    <property type="protein sequence ID" value="VTT22690.1"/>
    <property type="molecule type" value="Genomic_DNA"/>
</dbReference>
<dbReference type="AlphaFoldDB" id="A0AAE9QYA7"/>
<evidence type="ECO:0000313" key="3">
    <source>
        <dbReference type="Proteomes" id="UP000339049"/>
    </source>
</evidence>
<sequence>MSVQRKKKVLEAQEAVTKAETQVSQAQEADAKHGSDVSHAKEELDLKFQELAEKQTTLEQVMARLKQSVLLSRLKMALTLTKEITSGKKPTVGRPLRRQDVCQLLLLWPSQN</sequence>
<evidence type="ECO:0000313" key="2">
    <source>
        <dbReference type="EMBL" id="VTT22690.1"/>
    </source>
</evidence>
<dbReference type="Proteomes" id="UP000339049">
    <property type="component" value="Unassembled WGS sequence"/>
</dbReference>
<feature type="compositionally biased region" description="Basic and acidic residues" evidence="1">
    <location>
        <begin position="29"/>
        <end position="39"/>
    </location>
</feature>
<reference evidence="2 3" key="1">
    <citation type="submission" date="2019-05" db="EMBL/GenBank/DDBJ databases">
        <authorList>
            <consortium name="Pathogen Informatics"/>
        </authorList>
    </citation>
    <scope>NUCLEOTIDE SEQUENCE [LARGE SCALE GENOMIC DNA]</scope>
    <source>
        <strain evidence="2 3">NCTC11557</strain>
    </source>
</reference>
<feature type="region of interest" description="Disordered" evidence="1">
    <location>
        <begin position="1"/>
        <end position="39"/>
    </location>
</feature>
<name>A0AAE9QYA7_STREQ</name>
<comment type="caution">
    <text evidence="2">The sequence shown here is derived from an EMBL/GenBank/DDBJ whole genome shotgun (WGS) entry which is preliminary data.</text>
</comment>
<organism evidence="2 3">
    <name type="scientific">Streptococcus dysgalactiae subsp. equisimilis</name>
    <name type="common">Streptococcus equisimilis</name>
    <dbReference type="NCBI Taxonomy" id="119602"/>
    <lineage>
        <taxon>Bacteria</taxon>
        <taxon>Bacillati</taxon>
        <taxon>Bacillota</taxon>
        <taxon>Bacilli</taxon>
        <taxon>Lactobacillales</taxon>
        <taxon>Streptococcaceae</taxon>
        <taxon>Streptococcus</taxon>
    </lineage>
</organism>